<dbReference type="OrthoDB" id="877309at2"/>
<organism evidence="2 3">
    <name type="scientific">Hymenobacter daecheongensis DSM 21074</name>
    <dbReference type="NCBI Taxonomy" id="1121955"/>
    <lineage>
        <taxon>Bacteria</taxon>
        <taxon>Pseudomonadati</taxon>
        <taxon>Bacteroidota</taxon>
        <taxon>Cytophagia</taxon>
        <taxon>Cytophagales</taxon>
        <taxon>Hymenobacteraceae</taxon>
        <taxon>Hymenobacter</taxon>
    </lineage>
</organism>
<dbReference type="AlphaFoldDB" id="A0A1M6JU71"/>
<feature type="transmembrane region" description="Helical" evidence="1">
    <location>
        <begin position="222"/>
        <end position="242"/>
    </location>
</feature>
<proteinExistence type="predicted"/>
<evidence type="ECO:0000256" key="1">
    <source>
        <dbReference type="SAM" id="Phobius"/>
    </source>
</evidence>
<sequence length="279" mass="30318">MSAPASVATSSATTKTTITALNSTVIYLLAYLLINGLHQLSTVAMAVRLSIPGVWGVSSIKFSISDPEWWRTAVLAVYGVGPAVCAVVAIGAGLWFWKRERGKRGLRKLLLVWVAFHACNQVLGAMVGDTFTESGVWYVPSWLFLAGNTPNVVVAVLCGLLQMVVGYVAAVGFLQTHDSITLMQYPNRRKLIVATILIPWMAGSALLALLKYPDLSLNERLHFLTMGLLLLPLSLACANELFEFTVEFPQKTKTAWGLLALTGAVALGWWLLLATGRHF</sequence>
<feature type="transmembrane region" description="Helical" evidence="1">
    <location>
        <begin position="254"/>
        <end position="273"/>
    </location>
</feature>
<accession>A0A1M6JU71</accession>
<feature type="transmembrane region" description="Helical" evidence="1">
    <location>
        <begin position="109"/>
        <end position="132"/>
    </location>
</feature>
<dbReference type="EMBL" id="FQYN01000007">
    <property type="protein sequence ID" value="SHJ50247.1"/>
    <property type="molecule type" value="Genomic_DNA"/>
</dbReference>
<evidence type="ECO:0000313" key="2">
    <source>
        <dbReference type="EMBL" id="SHJ50247.1"/>
    </source>
</evidence>
<feature type="transmembrane region" description="Helical" evidence="1">
    <location>
        <begin position="76"/>
        <end position="97"/>
    </location>
</feature>
<evidence type="ECO:0000313" key="3">
    <source>
        <dbReference type="Proteomes" id="UP000184418"/>
    </source>
</evidence>
<dbReference type="RefSeq" id="WP_073111172.1">
    <property type="nucleotide sequence ID" value="NZ_FQYN01000007.1"/>
</dbReference>
<reference evidence="2 3" key="1">
    <citation type="submission" date="2016-11" db="EMBL/GenBank/DDBJ databases">
        <authorList>
            <person name="Jaros S."/>
            <person name="Januszkiewicz K."/>
            <person name="Wedrychowicz H."/>
        </authorList>
    </citation>
    <scope>NUCLEOTIDE SEQUENCE [LARGE SCALE GENOMIC DNA]</scope>
    <source>
        <strain evidence="2 3">DSM 21074</strain>
    </source>
</reference>
<keyword evidence="1" id="KW-0812">Transmembrane</keyword>
<dbReference type="STRING" id="1121955.SAMN02745146_3269"/>
<keyword evidence="1" id="KW-1133">Transmembrane helix</keyword>
<keyword evidence="3" id="KW-1185">Reference proteome</keyword>
<feature type="transmembrane region" description="Helical" evidence="1">
    <location>
        <begin position="191"/>
        <end position="210"/>
    </location>
</feature>
<keyword evidence="1" id="KW-0472">Membrane</keyword>
<protein>
    <submittedName>
        <fullName evidence="2">Uncharacterized protein</fullName>
    </submittedName>
</protein>
<name>A0A1M6JU71_9BACT</name>
<dbReference type="Proteomes" id="UP000184418">
    <property type="component" value="Unassembled WGS sequence"/>
</dbReference>
<feature type="transmembrane region" description="Helical" evidence="1">
    <location>
        <begin position="152"/>
        <end position="170"/>
    </location>
</feature>
<gene>
    <name evidence="2" type="ORF">SAMN02745146_3269</name>
</gene>
<feature type="transmembrane region" description="Helical" evidence="1">
    <location>
        <begin position="16"/>
        <end position="34"/>
    </location>
</feature>